<dbReference type="Gene3D" id="3.40.630.30">
    <property type="match status" value="1"/>
</dbReference>
<evidence type="ECO:0000259" key="1">
    <source>
        <dbReference type="Pfam" id="PF09924"/>
    </source>
</evidence>
<name>A0ABS2FI58_9CLOT</name>
<dbReference type="PIRSF" id="PIRSF018688">
    <property type="entry name" value="UCP018688"/>
    <property type="match status" value="1"/>
</dbReference>
<dbReference type="InterPro" id="IPR024320">
    <property type="entry name" value="LPG_synthase_C"/>
</dbReference>
<comment type="caution">
    <text evidence="2">The sequence shown here is derived from an EMBL/GenBank/DDBJ whole genome shotgun (WGS) entry which is preliminary data.</text>
</comment>
<keyword evidence="3" id="KW-1185">Reference proteome</keyword>
<dbReference type="Pfam" id="PF09924">
    <property type="entry name" value="LPG_synthase_C"/>
    <property type="match status" value="1"/>
</dbReference>
<dbReference type="InterPro" id="IPR016181">
    <property type="entry name" value="Acyl_CoA_acyltransferase"/>
</dbReference>
<gene>
    <name evidence="2" type="ORF">H6A19_13005</name>
</gene>
<accession>A0ABS2FI58</accession>
<dbReference type="Proteomes" id="UP000767334">
    <property type="component" value="Unassembled WGS sequence"/>
</dbReference>
<protein>
    <submittedName>
        <fullName evidence="2">DUF2156 domain-containing protein</fullName>
    </submittedName>
</protein>
<sequence>MENFKELTLSDKDLFNDYLKYFNNKSYEYSFTALYLWRDLCKTKYSIINNCLIIKKETNYGSFFMMPIGYNKATLQELILKLKELPTNDTIYLLGDIEDSFIYDLRAFTNLPFKIIENRDTFEYIYLTNDLLNLEGKKYHQKKNHYNSFINSYDYTVTSIDSEEKIKDCLKLLSNWHSKRTSLCEELQIETKEITDLLYNLNYLNLYSICVYVKKSLVGFSIGEILNDTAIIHVERCNIDYKGIYAFINREFIKREFSKTKYINRQEDCGCPGLRKSKLSYNPLYLLKKSLIII</sequence>
<organism evidence="2 3">
    <name type="scientific">Clostridium saudiense</name>
    <dbReference type="NCBI Taxonomy" id="1414720"/>
    <lineage>
        <taxon>Bacteria</taxon>
        <taxon>Bacillati</taxon>
        <taxon>Bacillota</taxon>
        <taxon>Clostridia</taxon>
        <taxon>Eubacteriales</taxon>
        <taxon>Clostridiaceae</taxon>
        <taxon>Clostridium</taxon>
    </lineage>
</organism>
<dbReference type="PANTHER" id="PTHR41373:SF1">
    <property type="entry name" value="PHOSPHATIDYLGLYCEROL LYSYLTRANSFERASE C-TERMINAL DOMAIN-CONTAINING PROTEIN"/>
    <property type="match status" value="1"/>
</dbReference>
<dbReference type="RefSeq" id="WP_204572510.1">
    <property type="nucleotide sequence ID" value="NZ_JACJLL010000096.1"/>
</dbReference>
<dbReference type="PANTHER" id="PTHR41373">
    <property type="entry name" value="DUF2156 DOMAIN-CONTAINING PROTEIN"/>
    <property type="match status" value="1"/>
</dbReference>
<feature type="domain" description="Phosphatidylglycerol lysyltransferase C-terminal" evidence="1">
    <location>
        <begin position="22"/>
        <end position="291"/>
    </location>
</feature>
<reference evidence="2 3" key="1">
    <citation type="journal article" date="2021" name="Sci. Rep.">
        <title>The distribution of antibiotic resistance genes in chicken gut microbiota commensals.</title>
        <authorList>
            <person name="Juricova H."/>
            <person name="Matiasovicova J."/>
            <person name="Kubasova T."/>
            <person name="Cejkova D."/>
            <person name="Rychlik I."/>
        </authorList>
    </citation>
    <scope>NUCLEOTIDE SEQUENCE [LARGE SCALE GENOMIC DNA]</scope>
    <source>
        <strain evidence="2 3">An435</strain>
    </source>
</reference>
<evidence type="ECO:0000313" key="2">
    <source>
        <dbReference type="EMBL" id="MBM6820243.1"/>
    </source>
</evidence>
<dbReference type="InterPro" id="IPR016732">
    <property type="entry name" value="UCP018688"/>
</dbReference>
<dbReference type="EMBL" id="JACJLL010000096">
    <property type="protein sequence ID" value="MBM6820243.1"/>
    <property type="molecule type" value="Genomic_DNA"/>
</dbReference>
<proteinExistence type="predicted"/>
<evidence type="ECO:0000313" key="3">
    <source>
        <dbReference type="Proteomes" id="UP000767334"/>
    </source>
</evidence>
<dbReference type="SUPFAM" id="SSF55729">
    <property type="entry name" value="Acyl-CoA N-acyltransferases (Nat)"/>
    <property type="match status" value="2"/>
</dbReference>